<name>A0A9W6K7T6_9PSED</name>
<keyword evidence="1" id="KW-0472">Membrane</keyword>
<keyword evidence="4" id="KW-1185">Reference proteome</keyword>
<accession>A0A9W6K7T6</accession>
<dbReference type="GO" id="GO:0016887">
    <property type="term" value="F:ATP hydrolysis activity"/>
    <property type="evidence" value="ECO:0007669"/>
    <property type="project" value="InterPro"/>
</dbReference>
<dbReference type="Pfam" id="PF13401">
    <property type="entry name" value="AAA_22"/>
    <property type="match status" value="1"/>
</dbReference>
<sequence length="728" mass="80609">MNLLAGIIKHPLARRLLIGALTLGLGSAILTPQFNPFTRYASQGIVASSIVWNEVIEFKRAYLEATYANDGWPQDLAEFTPPPGDRHISVVSPQANRLLINIQDSDDMGDLAGTQIILDYRPGSTEFDCSPGEPPIPTRYLPSSCQVTEDGGWAEPEIIADLRWLSILCAVVVLICMVLLLLRHPLLSPVQARPGNLLRVPVAQLPKLDRLLRLMGRRKSTLLAAGVSEADWQRALAYAQAEREERVAPLALRLGAQCQLSSGWALPGHVYEWRFTADLPVSLDRCLVYLPPRDVRDDLLVQHLRGVQTGLDVMLVLAAEDSLALADYCTDAANFYVAVDEASQSEWLLGKRPVEVLLRLLAAQLKVTRISPYQTRGGVVRSGSFFGRAQLLARVLNREPANYLVVGGRQLGKSSLLKAVQRRLLEHPHIACHYISLRDHRLAPRLALQFGLPAETSLEQVIDHIVAHQAGKRLFLLIDEADLFFRDEAQNGYRQLSTLRALSEEGRCWFMLAGFWDLYATAVLDYQSPLRNFGEVLTIGGLEADACRELATVPLHHLRLGFASNALVDEVVQASGQRANLVAIICQECLDALQPGERAIERRHLQMALASAAVQDALAGWGRLSHDPDACRLDRIVVYHTACHGQTSLLELVALFEAQQLPVDMDALNRALSRLVLAFVLRRENSLYRFAIPLFALQFEPAELQLFLRQELQAGMPASRAVDGGSRG</sequence>
<gene>
    <name evidence="3" type="ORF">GCM10017655_26860</name>
</gene>
<dbReference type="InterPro" id="IPR027417">
    <property type="entry name" value="P-loop_NTPase"/>
</dbReference>
<dbReference type="RefSeq" id="WP_271195820.1">
    <property type="nucleotide sequence ID" value="NZ_BSFN01000007.1"/>
</dbReference>
<dbReference type="InterPro" id="IPR049945">
    <property type="entry name" value="AAA_22"/>
</dbReference>
<protein>
    <recommendedName>
        <fullName evidence="2">ORC1/DEAH AAA+ ATPase domain-containing protein</fullName>
    </recommendedName>
</protein>
<dbReference type="EMBL" id="BSFN01000007">
    <property type="protein sequence ID" value="GLK89624.1"/>
    <property type="molecule type" value="Genomic_DNA"/>
</dbReference>
<evidence type="ECO:0000259" key="2">
    <source>
        <dbReference type="Pfam" id="PF13401"/>
    </source>
</evidence>
<keyword evidence="1" id="KW-1133">Transmembrane helix</keyword>
<comment type="caution">
    <text evidence="3">The sequence shown here is derived from an EMBL/GenBank/DDBJ whole genome shotgun (WGS) entry which is preliminary data.</text>
</comment>
<dbReference type="AlphaFoldDB" id="A0A9W6K7T6"/>
<proteinExistence type="predicted"/>
<evidence type="ECO:0000313" key="3">
    <source>
        <dbReference type="EMBL" id="GLK89624.1"/>
    </source>
</evidence>
<feature type="domain" description="ORC1/DEAH AAA+ ATPase" evidence="2">
    <location>
        <begin position="402"/>
        <end position="514"/>
    </location>
</feature>
<evidence type="ECO:0000313" key="4">
    <source>
        <dbReference type="Proteomes" id="UP001143328"/>
    </source>
</evidence>
<feature type="transmembrane region" description="Helical" evidence="1">
    <location>
        <begin position="164"/>
        <end position="182"/>
    </location>
</feature>
<dbReference type="Proteomes" id="UP001143328">
    <property type="component" value="Unassembled WGS sequence"/>
</dbReference>
<evidence type="ECO:0000256" key="1">
    <source>
        <dbReference type="SAM" id="Phobius"/>
    </source>
</evidence>
<organism evidence="3 4">
    <name type="scientific">Pseudomonas turukhanskensis</name>
    <dbReference type="NCBI Taxonomy" id="1806536"/>
    <lineage>
        <taxon>Bacteria</taxon>
        <taxon>Pseudomonadati</taxon>
        <taxon>Pseudomonadota</taxon>
        <taxon>Gammaproteobacteria</taxon>
        <taxon>Pseudomonadales</taxon>
        <taxon>Pseudomonadaceae</taxon>
        <taxon>Pseudomonas</taxon>
    </lineage>
</organism>
<reference evidence="3" key="1">
    <citation type="journal article" date="2014" name="Int. J. Syst. Evol. Microbiol.">
        <title>Complete genome sequence of Corynebacterium casei LMG S-19264T (=DSM 44701T), isolated from a smear-ripened cheese.</title>
        <authorList>
            <consortium name="US DOE Joint Genome Institute (JGI-PGF)"/>
            <person name="Walter F."/>
            <person name="Albersmeier A."/>
            <person name="Kalinowski J."/>
            <person name="Ruckert C."/>
        </authorList>
    </citation>
    <scope>NUCLEOTIDE SEQUENCE</scope>
    <source>
        <strain evidence="3">VKM B-2935</strain>
    </source>
</reference>
<dbReference type="SUPFAM" id="SSF52540">
    <property type="entry name" value="P-loop containing nucleoside triphosphate hydrolases"/>
    <property type="match status" value="1"/>
</dbReference>
<dbReference type="CDD" id="cd00009">
    <property type="entry name" value="AAA"/>
    <property type="match status" value="1"/>
</dbReference>
<reference evidence="3" key="2">
    <citation type="submission" date="2023-01" db="EMBL/GenBank/DDBJ databases">
        <authorList>
            <person name="Sun Q."/>
            <person name="Evtushenko L."/>
        </authorList>
    </citation>
    <scope>NUCLEOTIDE SEQUENCE</scope>
    <source>
        <strain evidence="3">VKM B-2935</strain>
    </source>
</reference>
<keyword evidence="1" id="KW-0812">Transmembrane</keyword>
<dbReference type="Gene3D" id="3.40.50.300">
    <property type="entry name" value="P-loop containing nucleotide triphosphate hydrolases"/>
    <property type="match status" value="1"/>
</dbReference>